<gene>
    <name evidence="7" type="ORF">E3T47_13835</name>
</gene>
<evidence type="ECO:0000256" key="4">
    <source>
        <dbReference type="ARBA" id="ARBA00022989"/>
    </source>
</evidence>
<feature type="transmembrane region" description="Helical" evidence="6">
    <location>
        <begin position="51"/>
        <end position="72"/>
    </location>
</feature>
<dbReference type="OrthoDB" id="7947581at2"/>
<feature type="transmembrane region" description="Helical" evidence="6">
    <location>
        <begin position="136"/>
        <end position="160"/>
    </location>
</feature>
<keyword evidence="5 6" id="KW-0472">Membrane</keyword>
<feature type="transmembrane region" description="Helical" evidence="6">
    <location>
        <begin position="279"/>
        <end position="299"/>
    </location>
</feature>
<dbReference type="CDD" id="cd06579">
    <property type="entry name" value="TM_PBP1_transp_AraH_like"/>
    <property type="match status" value="1"/>
</dbReference>
<evidence type="ECO:0000313" key="8">
    <source>
        <dbReference type="Proteomes" id="UP000298154"/>
    </source>
</evidence>
<feature type="transmembrane region" description="Helical" evidence="6">
    <location>
        <begin position="102"/>
        <end position="124"/>
    </location>
</feature>
<feature type="transmembrane region" description="Helical" evidence="6">
    <location>
        <begin position="20"/>
        <end position="45"/>
    </location>
</feature>
<name>A0A4R9AK12_9MICO</name>
<keyword evidence="8" id="KW-1185">Reference proteome</keyword>
<feature type="transmembrane region" description="Helical" evidence="6">
    <location>
        <begin position="305"/>
        <end position="324"/>
    </location>
</feature>
<evidence type="ECO:0000256" key="6">
    <source>
        <dbReference type="SAM" id="Phobius"/>
    </source>
</evidence>
<proteinExistence type="predicted"/>
<keyword evidence="2" id="KW-1003">Cell membrane</keyword>
<sequence>MPSRPRSAGQVTRNAWERLLVDPTLGVISLLLIFALIAAFALPVFYAGNNIYNLVGTIITVMILSIGMTVVLISGGIDLSVGAVMALCAGVAATLIKMGAPLFLAFIAAILVGIAAGLVNGLLITRVGLPDFIATLAMMGFASGLLYIATQGVPVIGYMTDEYYVIGGLRPLFGPVTFPILVAVILALVVGWVLASTKLGTHFFAVGSNALAARQSGIPVRWVKTQAYVLSGTCAAIAGIILAGRNNNVPADLGTGYEIQAISAAIIGGASLMGGRGRVFGAVLGALTLALAINIINLAGVPSSYQKIVMGVILILAVIANYLSELARGATLRRQAKRLSSIAA</sequence>
<dbReference type="Proteomes" id="UP000298154">
    <property type="component" value="Unassembled WGS sequence"/>
</dbReference>
<evidence type="ECO:0000256" key="2">
    <source>
        <dbReference type="ARBA" id="ARBA00022475"/>
    </source>
</evidence>
<comment type="subcellular location">
    <subcellularLocation>
        <location evidence="1">Cell membrane</location>
        <topology evidence="1">Multi-pass membrane protein</topology>
    </subcellularLocation>
</comment>
<dbReference type="PANTHER" id="PTHR32196">
    <property type="entry name" value="ABC TRANSPORTER PERMEASE PROTEIN YPHD-RELATED-RELATED"/>
    <property type="match status" value="1"/>
</dbReference>
<evidence type="ECO:0000256" key="1">
    <source>
        <dbReference type="ARBA" id="ARBA00004651"/>
    </source>
</evidence>
<dbReference type="EMBL" id="SOHK01000021">
    <property type="protein sequence ID" value="TFD63548.1"/>
    <property type="molecule type" value="Genomic_DNA"/>
</dbReference>
<dbReference type="GO" id="GO:0005886">
    <property type="term" value="C:plasma membrane"/>
    <property type="evidence" value="ECO:0007669"/>
    <property type="project" value="UniProtKB-SubCell"/>
</dbReference>
<comment type="caution">
    <text evidence="7">The sequence shown here is derived from an EMBL/GenBank/DDBJ whole genome shotgun (WGS) entry which is preliminary data.</text>
</comment>
<keyword evidence="3 6" id="KW-0812">Transmembrane</keyword>
<dbReference type="GO" id="GO:0022857">
    <property type="term" value="F:transmembrane transporter activity"/>
    <property type="evidence" value="ECO:0007669"/>
    <property type="project" value="InterPro"/>
</dbReference>
<protein>
    <submittedName>
        <fullName evidence="7">ABC transporter permease</fullName>
    </submittedName>
</protein>
<dbReference type="Pfam" id="PF02653">
    <property type="entry name" value="BPD_transp_2"/>
    <property type="match status" value="1"/>
</dbReference>
<keyword evidence="4 6" id="KW-1133">Transmembrane helix</keyword>
<evidence type="ECO:0000256" key="3">
    <source>
        <dbReference type="ARBA" id="ARBA00022692"/>
    </source>
</evidence>
<organism evidence="7 8">
    <name type="scientific">Cryobacterium ruanii</name>
    <dbReference type="NCBI Taxonomy" id="1259197"/>
    <lineage>
        <taxon>Bacteria</taxon>
        <taxon>Bacillati</taxon>
        <taxon>Actinomycetota</taxon>
        <taxon>Actinomycetes</taxon>
        <taxon>Micrococcales</taxon>
        <taxon>Microbacteriaceae</taxon>
        <taxon>Cryobacterium</taxon>
    </lineage>
</organism>
<feature type="transmembrane region" description="Helical" evidence="6">
    <location>
        <begin position="172"/>
        <end position="195"/>
    </location>
</feature>
<dbReference type="AlphaFoldDB" id="A0A4R9AK12"/>
<dbReference type="InterPro" id="IPR001851">
    <property type="entry name" value="ABC_transp_permease"/>
</dbReference>
<reference evidence="7 8" key="1">
    <citation type="submission" date="2019-03" db="EMBL/GenBank/DDBJ databases">
        <title>Genomics of glacier-inhabiting Cryobacterium strains.</title>
        <authorList>
            <person name="Liu Q."/>
            <person name="Xin Y.-H."/>
        </authorList>
    </citation>
    <scope>NUCLEOTIDE SEQUENCE [LARGE SCALE GENOMIC DNA]</scope>
    <source>
        <strain evidence="7 8">Sr36</strain>
    </source>
</reference>
<evidence type="ECO:0000256" key="5">
    <source>
        <dbReference type="ARBA" id="ARBA00023136"/>
    </source>
</evidence>
<dbReference type="PANTHER" id="PTHR32196:SF72">
    <property type="entry name" value="RIBOSE IMPORT PERMEASE PROTEIN RBSC"/>
    <property type="match status" value="1"/>
</dbReference>
<accession>A0A4R9AK12</accession>
<evidence type="ECO:0000313" key="7">
    <source>
        <dbReference type="EMBL" id="TFD63548.1"/>
    </source>
</evidence>